<accession>A0A1D2L6U9</accession>
<gene>
    <name evidence="1" type="ORF">CNY62_01105</name>
</gene>
<reference evidence="1 2" key="1">
    <citation type="submission" date="2017-09" db="EMBL/GenBank/DDBJ databases">
        <title>Complete Genome Sequences of Two Strains of the Meat Spoilage Bacterium Brochothrix thermosphacta Isolated from Ground Chicken.</title>
        <authorList>
            <person name="Paoli G.C."/>
            <person name="Wijey C."/>
            <person name="Chen C.-Y."/>
            <person name="Nguyen L."/>
            <person name="Yan X."/>
            <person name="Irwin P.L."/>
        </authorList>
    </citation>
    <scope>NUCLEOTIDE SEQUENCE [LARGE SCALE GENOMIC DNA]</scope>
    <source>
        <strain evidence="1 2">BI</strain>
    </source>
</reference>
<proteinExistence type="predicted"/>
<dbReference type="EMBL" id="CP023483">
    <property type="protein sequence ID" value="ATF25090.1"/>
    <property type="molecule type" value="Genomic_DNA"/>
</dbReference>
<dbReference type="RefSeq" id="WP_069125223.1">
    <property type="nucleotide sequence ID" value="NZ_CP023483.1"/>
</dbReference>
<keyword evidence="2" id="KW-1185">Reference proteome</keyword>
<dbReference type="Proteomes" id="UP000243591">
    <property type="component" value="Chromosome"/>
</dbReference>
<sequence length="147" mass="16963">MDDTLKRIEGTWEIVATNFPMWTSGKNHNPQISYSKVSEDSSYLTDTVQFEKNDKIRKIIGTDLYQGGKFIWRGKGILKLLKSEWSVIYLSDDVLMIEFEKSMVTPSGIDVLVRKNSKIDSRQEVSDILLKTNKVEKSTLDELLWLN</sequence>
<dbReference type="AlphaFoldDB" id="A0A1D2L6U9"/>
<evidence type="ECO:0000313" key="1">
    <source>
        <dbReference type="EMBL" id="ATF25090.1"/>
    </source>
</evidence>
<dbReference type="OrthoDB" id="951812at2"/>
<evidence type="ECO:0000313" key="2">
    <source>
        <dbReference type="Proteomes" id="UP000243591"/>
    </source>
</evidence>
<organism evidence="1 2">
    <name type="scientific">Brochothrix thermosphacta</name>
    <name type="common">Microbacterium thermosphactum</name>
    <dbReference type="NCBI Taxonomy" id="2756"/>
    <lineage>
        <taxon>Bacteria</taxon>
        <taxon>Bacillati</taxon>
        <taxon>Bacillota</taxon>
        <taxon>Bacilli</taxon>
        <taxon>Bacillales</taxon>
        <taxon>Listeriaceae</taxon>
        <taxon>Brochothrix</taxon>
    </lineage>
</organism>
<protein>
    <recommendedName>
        <fullName evidence="3">Lipocalin-like domain-containing protein</fullName>
    </recommendedName>
</protein>
<name>A0A1D2L6U9_BROTH</name>
<evidence type="ECO:0008006" key="3">
    <source>
        <dbReference type="Google" id="ProtNLM"/>
    </source>
</evidence>
<dbReference type="KEGG" id="bths:CNY62_01105"/>